<dbReference type="EC" id="3.6.1.55" evidence="4"/>
<dbReference type="Pfam" id="PF00293">
    <property type="entry name" value="NUDIX"/>
    <property type="match status" value="1"/>
</dbReference>
<dbReference type="RefSeq" id="WP_184198885.1">
    <property type="nucleotide sequence ID" value="NZ_BMOX01000026.1"/>
</dbReference>
<dbReference type="PROSITE" id="PS51462">
    <property type="entry name" value="NUDIX"/>
    <property type="match status" value="1"/>
</dbReference>
<keyword evidence="2 4" id="KW-0378">Hydrolase</keyword>
<comment type="caution">
    <text evidence="4">The sequence shown here is derived from an EMBL/GenBank/DDBJ whole genome shotgun (WGS) entry which is preliminary data.</text>
</comment>
<dbReference type="InterPro" id="IPR000086">
    <property type="entry name" value="NUDIX_hydrolase_dom"/>
</dbReference>
<accession>A0A841L540</accession>
<evidence type="ECO:0000313" key="4">
    <source>
        <dbReference type="EMBL" id="MBB6227747.1"/>
    </source>
</evidence>
<evidence type="ECO:0000259" key="3">
    <source>
        <dbReference type="PROSITE" id="PS51462"/>
    </source>
</evidence>
<dbReference type="GO" id="GO:0035539">
    <property type="term" value="F:8-oxo-7,8-dihydrodeoxyguanosine triphosphate pyrophosphatase activity"/>
    <property type="evidence" value="ECO:0007669"/>
    <property type="project" value="UniProtKB-EC"/>
</dbReference>
<gene>
    <name evidence="4" type="ORF">FHS79_001926</name>
</gene>
<dbReference type="Proteomes" id="UP000538147">
    <property type="component" value="Unassembled WGS sequence"/>
</dbReference>
<dbReference type="InterPro" id="IPR015797">
    <property type="entry name" value="NUDIX_hydrolase-like_dom_sf"/>
</dbReference>
<evidence type="ECO:0000313" key="5">
    <source>
        <dbReference type="Proteomes" id="UP000538147"/>
    </source>
</evidence>
<dbReference type="EMBL" id="JACIIV010000012">
    <property type="protein sequence ID" value="MBB6227747.1"/>
    <property type="molecule type" value="Genomic_DNA"/>
</dbReference>
<dbReference type="CDD" id="cd04682">
    <property type="entry name" value="NUDIX_Hydrolase"/>
    <property type="match status" value="1"/>
</dbReference>
<dbReference type="PROSITE" id="PS00893">
    <property type="entry name" value="NUDIX_BOX"/>
    <property type="match status" value="1"/>
</dbReference>
<evidence type="ECO:0000256" key="1">
    <source>
        <dbReference type="ARBA" id="ARBA00001946"/>
    </source>
</evidence>
<proteinExistence type="predicted"/>
<feature type="domain" description="Nudix hydrolase" evidence="3">
    <location>
        <begin position="2"/>
        <end position="138"/>
    </location>
</feature>
<sequence>MLKAEPFGGAKLAALHHGHVLVYRRDDIPTIPFPGCIDLPGGGREGTESPVQCALRELHEEFGLDLPPARIIYARSYPNSHDTPLPSHFLALHLEAADIPAIRFGSEGCDPTLMPVTQFLAHPQAIPHLQQRLAACLATLNYTVS</sequence>
<dbReference type="AlphaFoldDB" id="A0A841L540"/>
<dbReference type="SUPFAM" id="SSF55811">
    <property type="entry name" value="Nudix"/>
    <property type="match status" value="1"/>
</dbReference>
<dbReference type="Gene3D" id="3.90.79.10">
    <property type="entry name" value="Nucleoside Triphosphate Pyrophosphohydrolase"/>
    <property type="match status" value="1"/>
</dbReference>
<evidence type="ECO:0000256" key="2">
    <source>
        <dbReference type="ARBA" id="ARBA00022801"/>
    </source>
</evidence>
<keyword evidence="5" id="KW-1185">Reference proteome</keyword>
<protein>
    <submittedName>
        <fullName evidence="4">8-oxo-dGTP diphosphatase</fullName>
        <ecNumber evidence="4">3.6.1.55</ecNumber>
    </submittedName>
</protein>
<name>A0A841L540_9SPHN</name>
<organism evidence="4 5">
    <name type="scientific">Polymorphobacter multimanifer</name>
    <dbReference type="NCBI Taxonomy" id="1070431"/>
    <lineage>
        <taxon>Bacteria</taxon>
        <taxon>Pseudomonadati</taxon>
        <taxon>Pseudomonadota</taxon>
        <taxon>Alphaproteobacteria</taxon>
        <taxon>Sphingomonadales</taxon>
        <taxon>Sphingosinicellaceae</taxon>
        <taxon>Polymorphobacter</taxon>
    </lineage>
</organism>
<dbReference type="InterPro" id="IPR020084">
    <property type="entry name" value="NUDIX_hydrolase_CS"/>
</dbReference>
<reference evidence="4 5" key="1">
    <citation type="submission" date="2020-08" db="EMBL/GenBank/DDBJ databases">
        <title>Genomic Encyclopedia of Type Strains, Phase IV (KMG-IV): sequencing the most valuable type-strain genomes for metagenomic binning, comparative biology and taxonomic classification.</title>
        <authorList>
            <person name="Goeker M."/>
        </authorList>
    </citation>
    <scope>NUCLEOTIDE SEQUENCE [LARGE SCALE GENOMIC DNA]</scope>
    <source>
        <strain evidence="4 5">DSM 102189</strain>
    </source>
</reference>
<comment type="cofactor">
    <cofactor evidence="1">
        <name>Mg(2+)</name>
        <dbReference type="ChEBI" id="CHEBI:18420"/>
    </cofactor>
</comment>